<dbReference type="InterPro" id="IPR036388">
    <property type="entry name" value="WH-like_DNA-bd_sf"/>
</dbReference>
<dbReference type="NCBIfam" id="TIGR02937">
    <property type="entry name" value="sigma70-ECF"/>
    <property type="match status" value="1"/>
</dbReference>
<dbReference type="InterPro" id="IPR013249">
    <property type="entry name" value="RNA_pol_sigma70_r4_t2"/>
</dbReference>
<dbReference type="Pfam" id="PF04542">
    <property type="entry name" value="Sigma70_r2"/>
    <property type="match status" value="1"/>
</dbReference>
<feature type="domain" description="RNA polymerase sigma-70 region 2" evidence="6">
    <location>
        <begin position="28"/>
        <end position="92"/>
    </location>
</feature>
<keyword evidence="4" id="KW-0238">DNA-binding</keyword>
<dbReference type="SUPFAM" id="SSF88946">
    <property type="entry name" value="Sigma2 domain of RNA polymerase sigma factors"/>
    <property type="match status" value="1"/>
</dbReference>
<dbReference type="GO" id="GO:0006352">
    <property type="term" value="P:DNA-templated transcription initiation"/>
    <property type="evidence" value="ECO:0007669"/>
    <property type="project" value="InterPro"/>
</dbReference>
<keyword evidence="5" id="KW-0804">Transcription</keyword>
<name>A0A1F5PK47_9BACT</name>
<dbReference type="InterPro" id="IPR039425">
    <property type="entry name" value="RNA_pol_sigma-70-like"/>
</dbReference>
<dbReference type="Gene3D" id="1.10.10.10">
    <property type="entry name" value="Winged helix-like DNA-binding domain superfamily/Winged helix DNA-binding domain"/>
    <property type="match status" value="1"/>
</dbReference>
<evidence type="ECO:0000313" key="9">
    <source>
        <dbReference type="Proteomes" id="UP000177682"/>
    </source>
</evidence>
<dbReference type="AlphaFoldDB" id="A0A1F5PK47"/>
<dbReference type="InterPro" id="IPR014284">
    <property type="entry name" value="RNA_pol_sigma-70_dom"/>
</dbReference>
<evidence type="ECO:0008006" key="10">
    <source>
        <dbReference type="Google" id="ProtNLM"/>
    </source>
</evidence>
<organism evidence="8 9">
    <name type="scientific">Candidatus Doudnabacteria bacterium RIFCSPHIGHO2_12_FULL_48_16</name>
    <dbReference type="NCBI Taxonomy" id="1817838"/>
    <lineage>
        <taxon>Bacteria</taxon>
        <taxon>Candidatus Doudnaibacteriota</taxon>
    </lineage>
</organism>
<evidence type="ECO:0000256" key="2">
    <source>
        <dbReference type="ARBA" id="ARBA00023015"/>
    </source>
</evidence>
<reference evidence="8 9" key="1">
    <citation type="journal article" date="2016" name="Nat. Commun.">
        <title>Thousands of microbial genomes shed light on interconnected biogeochemical processes in an aquifer system.</title>
        <authorList>
            <person name="Anantharaman K."/>
            <person name="Brown C.T."/>
            <person name="Hug L.A."/>
            <person name="Sharon I."/>
            <person name="Castelle C.J."/>
            <person name="Probst A.J."/>
            <person name="Thomas B.C."/>
            <person name="Singh A."/>
            <person name="Wilkins M.J."/>
            <person name="Karaoz U."/>
            <person name="Brodie E.L."/>
            <person name="Williams K.H."/>
            <person name="Hubbard S.S."/>
            <person name="Banfield J.F."/>
        </authorList>
    </citation>
    <scope>NUCLEOTIDE SEQUENCE [LARGE SCALE GENOMIC DNA]</scope>
</reference>
<sequence length="172" mass="19847">MNSADERLLVVKAQGGDREAIGQLWDLLTPKLYGYLLNTLRHRPLAEDILQSTWLKAIEALPKFQQKHIRVGSWLFAIARNECRQHWRKSNREVGLNASLNELPSNTYIDSENQILVEQMLAPLSEDDRELIRLRYIADLPLNEIAKILNLNFVAVRVRLHRALTRAKSSLN</sequence>
<feature type="domain" description="RNA polymerase sigma factor 70 region 4 type 2" evidence="7">
    <location>
        <begin position="117"/>
        <end position="165"/>
    </location>
</feature>
<dbReference type="SUPFAM" id="SSF88659">
    <property type="entry name" value="Sigma3 and sigma4 domains of RNA polymerase sigma factors"/>
    <property type="match status" value="1"/>
</dbReference>
<dbReference type="Pfam" id="PF08281">
    <property type="entry name" value="Sigma70_r4_2"/>
    <property type="match status" value="1"/>
</dbReference>
<dbReference type="PANTHER" id="PTHR43133">
    <property type="entry name" value="RNA POLYMERASE ECF-TYPE SIGMA FACTO"/>
    <property type="match status" value="1"/>
</dbReference>
<dbReference type="InterPro" id="IPR013325">
    <property type="entry name" value="RNA_pol_sigma_r2"/>
</dbReference>
<dbReference type="GO" id="GO:0016987">
    <property type="term" value="F:sigma factor activity"/>
    <property type="evidence" value="ECO:0007669"/>
    <property type="project" value="UniProtKB-KW"/>
</dbReference>
<evidence type="ECO:0000259" key="6">
    <source>
        <dbReference type="Pfam" id="PF04542"/>
    </source>
</evidence>
<keyword evidence="3" id="KW-0731">Sigma factor</keyword>
<protein>
    <recommendedName>
        <fullName evidence="10">RNA polymerase sigma factor</fullName>
    </recommendedName>
</protein>
<comment type="similarity">
    <text evidence="1">Belongs to the sigma-70 factor family. ECF subfamily.</text>
</comment>
<dbReference type="CDD" id="cd06171">
    <property type="entry name" value="Sigma70_r4"/>
    <property type="match status" value="1"/>
</dbReference>
<dbReference type="GO" id="GO:0003677">
    <property type="term" value="F:DNA binding"/>
    <property type="evidence" value="ECO:0007669"/>
    <property type="project" value="UniProtKB-KW"/>
</dbReference>
<gene>
    <name evidence="8" type="ORF">A3E29_04470</name>
</gene>
<comment type="caution">
    <text evidence="8">The sequence shown here is derived from an EMBL/GenBank/DDBJ whole genome shotgun (WGS) entry which is preliminary data.</text>
</comment>
<dbReference type="Proteomes" id="UP000177682">
    <property type="component" value="Unassembled WGS sequence"/>
</dbReference>
<evidence type="ECO:0000256" key="3">
    <source>
        <dbReference type="ARBA" id="ARBA00023082"/>
    </source>
</evidence>
<dbReference type="PANTHER" id="PTHR43133:SF8">
    <property type="entry name" value="RNA POLYMERASE SIGMA FACTOR HI_1459-RELATED"/>
    <property type="match status" value="1"/>
</dbReference>
<evidence type="ECO:0000256" key="1">
    <source>
        <dbReference type="ARBA" id="ARBA00010641"/>
    </source>
</evidence>
<keyword evidence="2" id="KW-0805">Transcription regulation</keyword>
<evidence type="ECO:0000259" key="7">
    <source>
        <dbReference type="Pfam" id="PF08281"/>
    </source>
</evidence>
<dbReference type="InterPro" id="IPR013324">
    <property type="entry name" value="RNA_pol_sigma_r3/r4-like"/>
</dbReference>
<evidence type="ECO:0000313" key="8">
    <source>
        <dbReference type="EMBL" id="OGE90318.1"/>
    </source>
</evidence>
<proteinExistence type="inferred from homology"/>
<accession>A0A1F5PK47</accession>
<evidence type="ECO:0000256" key="5">
    <source>
        <dbReference type="ARBA" id="ARBA00023163"/>
    </source>
</evidence>
<evidence type="ECO:0000256" key="4">
    <source>
        <dbReference type="ARBA" id="ARBA00023125"/>
    </source>
</evidence>
<dbReference type="EMBL" id="MFEY01000007">
    <property type="protein sequence ID" value="OGE90318.1"/>
    <property type="molecule type" value="Genomic_DNA"/>
</dbReference>
<dbReference type="Gene3D" id="1.10.1740.10">
    <property type="match status" value="1"/>
</dbReference>
<dbReference type="InterPro" id="IPR007627">
    <property type="entry name" value="RNA_pol_sigma70_r2"/>
</dbReference>